<dbReference type="Pfam" id="PF02515">
    <property type="entry name" value="CoA_transf_3"/>
    <property type="match status" value="3"/>
</dbReference>
<evidence type="ECO:0000313" key="1">
    <source>
        <dbReference type="EMBL" id="MBN7796930.1"/>
    </source>
</evidence>
<keyword evidence="2" id="KW-1185">Reference proteome</keyword>
<accession>A0A939DF16</accession>
<dbReference type="RefSeq" id="WP_206560368.1">
    <property type="nucleotide sequence ID" value="NZ_JAFKCZ010000006.1"/>
</dbReference>
<dbReference type="EMBL" id="JAFKCZ010000006">
    <property type="protein sequence ID" value="MBN7796930.1"/>
    <property type="molecule type" value="Genomic_DNA"/>
</dbReference>
<dbReference type="Gene3D" id="3.30.1540.10">
    <property type="entry name" value="formyl-coa transferase, domain 3"/>
    <property type="match status" value="1"/>
</dbReference>
<protein>
    <submittedName>
        <fullName evidence="1">CoA transferase</fullName>
    </submittedName>
</protein>
<organism evidence="1 2">
    <name type="scientific">Parahaliea mediterranea</name>
    <dbReference type="NCBI Taxonomy" id="651086"/>
    <lineage>
        <taxon>Bacteria</taxon>
        <taxon>Pseudomonadati</taxon>
        <taxon>Pseudomonadota</taxon>
        <taxon>Gammaproteobacteria</taxon>
        <taxon>Cellvibrionales</taxon>
        <taxon>Halieaceae</taxon>
        <taxon>Parahaliea</taxon>
    </lineage>
</organism>
<evidence type="ECO:0000313" key="2">
    <source>
        <dbReference type="Proteomes" id="UP000664303"/>
    </source>
</evidence>
<sequence>MTTDSAVEGPLNGLKVLDLGHYYAAPMAAMLLADQGATVIRIARPGKSELPEQQYRYFNRNKQLLLLDLKDVADRAAVRELIPEVDVILESYRPGVMKRLGLDWASVRVLNPRVIYVSMPGFSSQDKKRAGWQAWEGVLCAASSLYTMDVMRRKFAFPPQYLKLAPCSAFGAMHAATAVLAAILDRRENGAGRWIEVCLAAAGLSTCTRSFVFNGTEVRSAEDKVSSNKLPGVLQDLIYKPADTSHVAGKRLAKVRRLAPDNFVTRMYRSRDGRLLKFMPIKPEMASRFFDDLDLTGELRDRGYVIRSPWEKTSSQDGKNLGDAWSLGESNGEVIEMIQSCVEQADADEWQRRMCAISVPFSYIRERHEWMNIPELLRAGMFVDQEGASGVLRMPGRVVDVMNEEGAPRPISPDTHFRSPREISVRQAVAQLAALDRQRPVQGKPGFEDAAPKHEWLKGLVVLDLCNVVAGPNAAYTLAQYGADVIRVEPPKSFNLPMHLEWTLEVNQGKRSMVMDIRSEAGKEVFHRMVRRAGILLHNRLDDVADRLGVSTDSLRSVNPDLIVCQISAFGASHSGGWESMPGYDPNPNMTSGLEAACGTAENPAQLMEVFSDLMGGLSAAFASLAALYQQRFQGVTGAATASLARGCNYYQLGQMLAQADASPAEEADGQFLLGESEWQRLYRASDGWIYVGARNSDSARLWQLVRRGDEHSDTESLFAGQSVSYWSDLLNTNGIGCHRVMSIDELCHEAPLEAVGNAPGLRYRSDSLDIVGYTEHPCGKSLVLPLPSWVRTGDHGEYSKLSPAPRVGQHSREILVELGYSESDCETLYRQKIVQDYLPAIGNDSDYFFSR</sequence>
<proteinExistence type="predicted"/>
<dbReference type="Gene3D" id="3.40.50.10540">
    <property type="entry name" value="Crotonobetainyl-coa:carnitine coa-transferase, domain 1"/>
    <property type="match status" value="2"/>
</dbReference>
<dbReference type="InterPro" id="IPR050509">
    <property type="entry name" value="CoA-transferase_III"/>
</dbReference>
<dbReference type="PANTHER" id="PTHR48228:SF5">
    <property type="entry name" value="ALPHA-METHYLACYL-COA RACEMASE"/>
    <property type="match status" value="1"/>
</dbReference>
<reference evidence="1" key="1">
    <citation type="submission" date="2021-02" db="EMBL/GenBank/DDBJ databases">
        <title>PHA producing bacteria isolated from coastal sediment in Guangdong, Shenzhen.</title>
        <authorList>
            <person name="Zheng W."/>
            <person name="Yu S."/>
            <person name="Huang Y."/>
        </authorList>
    </citation>
    <scope>NUCLEOTIDE SEQUENCE</scope>
    <source>
        <strain evidence="1">TN14-10</strain>
    </source>
</reference>
<dbReference type="AlphaFoldDB" id="A0A939DF16"/>
<dbReference type="InterPro" id="IPR003673">
    <property type="entry name" value="CoA-Trfase_fam_III"/>
</dbReference>
<dbReference type="InterPro" id="IPR023606">
    <property type="entry name" value="CoA-Trfase_III_dom_1_sf"/>
</dbReference>
<dbReference type="SUPFAM" id="SSF89796">
    <property type="entry name" value="CoA-transferase family III (CaiB/BaiF)"/>
    <property type="match status" value="2"/>
</dbReference>
<name>A0A939DF16_9GAMM</name>
<dbReference type="InterPro" id="IPR044855">
    <property type="entry name" value="CoA-Trfase_III_dom3_sf"/>
</dbReference>
<dbReference type="Proteomes" id="UP000664303">
    <property type="component" value="Unassembled WGS sequence"/>
</dbReference>
<dbReference type="GO" id="GO:0016740">
    <property type="term" value="F:transferase activity"/>
    <property type="evidence" value="ECO:0007669"/>
    <property type="project" value="UniProtKB-KW"/>
</dbReference>
<dbReference type="PANTHER" id="PTHR48228">
    <property type="entry name" value="SUCCINYL-COA--D-CITRAMALATE COA-TRANSFERASE"/>
    <property type="match status" value="1"/>
</dbReference>
<comment type="caution">
    <text evidence="1">The sequence shown here is derived from an EMBL/GenBank/DDBJ whole genome shotgun (WGS) entry which is preliminary data.</text>
</comment>
<gene>
    <name evidence="1" type="ORF">JYP50_10025</name>
</gene>
<keyword evidence="1" id="KW-0808">Transferase</keyword>